<dbReference type="GO" id="GO:0016787">
    <property type="term" value="F:hydrolase activity"/>
    <property type="evidence" value="ECO:0007669"/>
    <property type="project" value="UniProtKB-KW"/>
</dbReference>
<protein>
    <submittedName>
        <fullName evidence="2">Alpha/beta hydrolase</fullName>
    </submittedName>
</protein>
<dbReference type="SUPFAM" id="SSF53474">
    <property type="entry name" value="alpha/beta-Hydrolases"/>
    <property type="match status" value="1"/>
</dbReference>
<dbReference type="Gene3D" id="3.40.50.1820">
    <property type="entry name" value="alpha/beta hydrolase"/>
    <property type="match status" value="1"/>
</dbReference>
<dbReference type="AlphaFoldDB" id="A0A5A9GLL6"/>
<comment type="caution">
    <text evidence="2">The sequence shown here is derived from an EMBL/GenBank/DDBJ whole genome shotgun (WGS) entry which is preliminary data.</text>
</comment>
<proteinExistence type="predicted"/>
<keyword evidence="3" id="KW-1185">Reference proteome</keyword>
<dbReference type="PANTHER" id="PTHR43689:SF8">
    <property type="entry name" value="ALPHA_BETA-HYDROLASES SUPERFAMILY PROTEIN"/>
    <property type="match status" value="1"/>
</dbReference>
<dbReference type="Proteomes" id="UP000324927">
    <property type="component" value="Unassembled WGS sequence"/>
</dbReference>
<dbReference type="PANTHER" id="PTHR43689">
    <property type="entry name" value="HYDROLASE"/>
    <property type="match status" value="1"/>
</dbReference>
<feature type="domain" description="AB hydrolase-1" evidence="1">
    <location>
        <begin position="35"/>
        <end position="159"/>
    </location>
</feature>
<gene>
    <name evidence="2" type="ORF">FZ942_16870</name>
</gene>
<dbReference type="InterPro" id="IPR000073">
    <property type="entry name" value="AB_hydrolase_1"/>
</dbReference>
<dbReference type="RefSeq" id="WP_149232242.1">
    <property type="nucleotide sequence ID" value="NZ_JALJXJ010000007.1"/>
</dbReference>
<dbReference type="Pfam" id="PF00561">
    <property type="entry name" value="Abhydrolase_1"/>
    <property type="match status" value="1"/>
</dbReference>
<evidence type="ECO:0000313" key="3">
    <source>
        <dbReference type="Proteomes" id="UP000324927"/>
    </source>
</evidence>
<dbReference type="InterPro" id="IPR029058">
    <property type="entry name" value="AB_hydrolase_fold"/>
</dbReference>
<sequence length="271" mass="29002">MTTAVSDQDRLIPLPDGSGRLSVKDWTPDASASLPPILLFHDSLGCVDLWRSFPAHLAAATARRVVAYDRLGFGRSDPHPGTLTLGFVAAEARDIVPLLLDHLGIGDFIACGHSVGGGMAVETAARFPSRCRALVTIAAQAFVEDRTLAGIREAKQGFQDPAQLARLARYHGGKARWVADAWTESWLSPAFAGWTLDAALAEVRCPVLALHGDRDEYGSAEHPARIAAGRGTVRLLPDTGHVPHRECEDAVVEAIRDFLKNPLSPPGRGLG</sequence>
<dbReference type="PRINTS" id="PR00111">
    <property type="entry name" value="ABHYDROLASE"/>
</dbReference>
<evidence type="ECO:0000259" key="1">
    <source>
        <dbReference type="Pfam" id="PF00561"/>
    </source>
</evidence>
<keyword evidence="2" id="KW-0378">Hydrolase</keyword>
<dbReference type="OrthoDB" id="9779853at2"/>
<accession>A0A5A9GLL6</accession>
<evidence type="ECO:0000313" key="2">
    <source>
        <dbReference type="EMBL" id="KAA0595301.1"/>
    </source>
</evidence>
<dbReference type="EMBL" id="VTTN01000006">
    <property type="protein sequence ID" value="KAA0595301.1"/>
    <property type="molecule type" value="Genomic_DNA"/>
</dbReference>
<organism evidence="2 3">
    <name type="scientific">Azospirillum lipoferum</name>
    <dbReference type="NCBI Taxonomy" id="193"/>
    <lineage>
        <taxon>Bacteria</taxon>
        <taxon>Pseudomonadati</taxon>
        <taxon>Pseudomonadota</taxon>
        <taxon>Alphaproteobacteria</taxon>
        <taxon>Rhodospirillales</taxon>
        <taxon>Azospirillaceae</taxon>
        <taxon>Azospirillum</taxon>
    </lineage>
</organism>
<reference evidence="2 3" key="1">
    <citation type="submission" date="2019-08" db="EMBL/GenBank/DDBJ databases">
        <authorList>
            <person name="Grouzdev D."/>
            <person name="Tikhonova E."/>
            <person name="Kravchenko I."/>
        </authorList>
    </citation>
    <scope>NUCLEOTIDE SEQUENCE [LARGE SCALE GENOMIC DNA]</scope>
    <source>
        <strain evidence="2 3">59b</strain>
    </source>
</reference>
<name>A0A5A9GLL6_AZOLI</name>